<sequence length="367" mass="39427">MSNTLSPPEIAGSNSFPFSRPTSPGGHRRQVGFVGLGTIGYAMAKNLAKNGPDNIQGLPPVRVWNRTTSKADKLVDHVGKDRASVAQSLEEIVQDCDIIIVNLANDDVVRKIYHQFSEALEKSPPQKTKIFVETSTIYPSLAGELDKILSSLPHTHLITCPVLGSAIVADQSQLVLIMSGDYTSKKEVANLLVPSVGRKVVDLGGDLEKALTYKLMANSMILGSMEVLAEAMTFAEKSGIGSERVLDLVKDYFPAPSLIAYAEKMNGEKFDGASGFAIDGGIKDATHIRRLTSKYNCPMPALDAAHQHLLTARAIHVRQKNEGKPAVDVLDWSAIVAGTRAAAGLSGFDREQDASTLVEIMEGSTSQ</sequence>
<dbReference type="InterPro" id="IPR029154">
    <property type="entry name" value="HIBADH-like_NADP-bd"/>
</dbReference>
<feature type="domain" description="3-hydroxyisobutyrate dehydrogenase-like NAD-binding" evidence="4">
    <location>
        <begin position="212"/>
        <end position="315"/>
    </location>
</feature>
<dbReference type="GO" id="GO:0051287">
    <property type="term" value="F:NAD binding"/>
    <property type="evidence" value="ECO:0007669"/>
    <property type="project" value="InterPro"/>
</dbReference>
<dbReference type="Pfam" id="PF03446">
    <property type="entry name" value="NAD_binding_2"/>
    <property type="match status" value="1"/>
</dbReference>
<dbReference type="SUPFAM" id="SSF48179">
    <property type="entry name" value="6-phosphogluconate dehydrogenase C-terminal domain-like"/>
    <property type="match status" value="1"/>
</dbReference>
<dbReference type="SUPFAM" id="SSF51735">
    <property type="entry name" value="NAD(P)-binding Rossmann-fold domains"/>
    <property type="match status" value="1"/>
</dbReference>
<feature type="region of interest" description="Disordered" evidence="2">
    <location>
        <begin position="1"/>
        <end position="29"/>
    </location>
</feature>
<evidence type="ECO:0000313" key="6">
    <source>
        <dbReference type="Proteomes" id="UP000541558"/>
    </source>
</evidence>
<dbReference type="EMBL" id="JAACJK010000110">
    <property type="protein sequence ID" value="KAF5332507.1"/>
    <property type="molecule type" value="Genomic_DNA"/>
</dbReference>
<keyword evidence="6" id="KW-1185">Reference proteome</keyword>
<dbReference type="InterPro" id="IPR051265">
    <property type="entry name" value="HIBADH-related_NP60_sf"/>
</dbReference>
<dbReference type="Proteomes" id="UP000541558">
    <property type="component" value="Unassembled WGS sequence"/>
</dbReference>
<evidence type="ECO:0008006" key="7">
    <source>
        <dbReference type="Google" id="ProtNLM"/>
    </source>
</evidence>
<feature type="compositionally biased region" description="Polar residues" evidence="2">
    <location>
        <begin position="1"/>
        <end position="22"/>
    </location>
</feature>
<dbReference type="InterPro" id="IPR013328">
    <property type="entry name" value="6PGD_dom2"/>
</dbReference>
<comment type="caution">
    <text evidence="5">The sequence shown here is derived from an EMBL/GenBank/DDBJ whole genome shotgun (WGS) entry which is preliminary data.</text>
</comment>
<dbReference type="PANTHER" id="PTHR43580:SF8">
    <property type="entry name" value="6-PHOSPHOGLUCONATE DEHYDROGENASE NADP-BINDING DOMAIN-CONTAINING PROTEIN-RELATED"/>
    <property type="match status" value="1"/>
</dbReference>
<dbReference type="OrthoDB" id="435038at2759"/>
<dbReference type="GO" id="GO:0050661">
    <property type="term" value="F:NADP binding"/>
    <property type="evidence" value="ECO:0007669"/>
    <property type="project" value="InterPro"/>
</dbReference>
<evidence type="ECO:0000259" key="4">
    <source>
        <dbReference type="Pfam" id="PF14833"/>
    </source>
</evidence>
<feature type="domain" description="6-phosphogluconate dehydrogenase NADP-binding" evidence="3">
    <location>
        <begin position="30"/>
        <end position="200"/>
    </location>
</feature>
<organism evidence="5 6">
    <name type="scientific">Ephemerocybe angulata</name>
    <dbReference type="NCBI Taxonomy" id="980116"/>
    <lineage>
        <taxon>Eukaryota</taxon>
        <taxon>Fungi</taxon>
        <taxon>Dikarya</taxon>
        <taxon>Basidiomycota</taxon>
        <taxon>Agaricomycotina</taxon>
        <taxon>Agaricomycetes</taxon>
        <taxon>Agaricomycetidae</taxon>
        <taxon>Agaricales</taxon>
        <taxon>Agaricineae</taxon>
        <taxon>Psathyrellaceae</taxon>
        <taxon>Ephemerocybe</taxon>
    </lineage>
</organism>
<comment type="similarity">
    <text evidence="1">Belongs to the HIBADH-related family. NP60 subfamily.</text>
</comment>
<dbReference type="Gene3D" id="3.40.50.720">
    <property type="entry name" value="NAD(P)-binding Rossmann-like Domain"/>
    <property type="match status" value="1"/>
</dbReference>
<evidence type="ECO:0000256" key="1">
    <source>
        <dbReference type="ARBA" id="ARBA00007598"/>
    </source>
</evidence>
<dbReference type="InterPro" id="IPR006115">
    <property type="entry name" value="6PGDH_NADP-bd"/>
</dbReference>
<evidence type="ECO:0000256" key="2">
    <source>
        <dbReference type="SAM" id="MobiDB-lite"/>
    </source>
</evidence>
<evidence type="ECO:0000313" key="5">
    <source>
        <dbReference type="EMBL" id="KAF5332507.1"/>
    </source>
</evidence>
<dbReference type="InterPro" id="IPR036291">
    <property type="entry name" value="NAD(P)-bd_dom_sf"/>
</dbReference>
<evidence type="ECO:0000259" key="3">
    <source>
        <dbReference type="Pfam" id="PF03446"/>
    </source>
</evidence>
<dbReference type="PANTHER" id="PTHR43580">
    <property type="entry name" value="OXIDOREDUCTASE GLYR1-RELATED"/>
    <property type="match status" value="1"/>
</dbReference>
<name>A0A8H5BZM7_9AGAR</name>
<proteinExistence type="inferred from homology"/>
<gene>
    <name evidence="5" type="ORF">D9611_005116</name>
</gene>
<reference evidence="5 6" key="1">
    <citation type="journal article" date="2020" name="ISME J.">
        <title>Uncovering the hidden diversity of litter-decomposition mechanisms in mushroom-forming fungi.</title>
        <authorList>
            <person name="Floudas D."/>
            <person name="Bentzer J."/>
            <person name="Ahren D."/>
            <person name="Johansson T."/>
            <person name="Persson P."/>
            <person name="Tunlid A."/>
        </authorList>
    </citation>
    <scope>NUCLEOTIDE SEQUENCE [LARGE SCALE GENOMIC DNA]</scope>
    <source>
        <strain evidence="5 6">CBS 175.51</strain>
    </source>
</reference>
<dbReference type="Pfam" id="PF14833">
    <property type="entry name" value="NAD_binding_11"/>
    <property type="match status" value="1"/>
</dbReference>
<protein>
    <recommendedName>
        <fullName evidence="7">NAD(P)-binding protein</fullName>
    </recommendedName>
</protein>
<dbReference type="InterPro" id="IPR008927">
    <property type="entry name" value="6-PGluconate_DH-like_C_sf"/>
</dbReference>
<accession>A0A8H5BZM7</accession>
<dbReference type="Gene3D" id="1.10.1040.10">
    <property type="entry name" value="N-(1-d-carboxylethyl)-l-norvaline Dehydrogenase, domain 2"/>
    <property type="match status" value="1"/>
</dbReference>
<dbReference type="AlphaFoldDB" id="A0A8H5BZM7"/>